<organism evidence="1 2">
    <name type="scientific">Aromia moschata</name>
    <dbReference type="NCBI Taxonomy" id="1265417"/>
    <lineage>
        <taxon>Eukaryota</taxon>
        <taxon>Metazoa</taxon>
        <taxon>Ecdysozoa</taxon>
        <taxon>Arthropoda</taxon>
        <taxon>Hexapoda</taxon>
        <taxon>Insecta</taxon>
        <taxon>Pterygota</taxon>
        <taxon>Neoptera</taxon>
        <taxon>Endopterygota</taxon>
        <taxon>Coleoptera</taxon>
        <taxon>Polyphaga</taxon>
        <taxon>Cucujiformia</taxon>
        <taxon>Chrysomeloidea</taxon>
        <taxon>Cerambycidae</taxon>
        <taxon>Cerambycinae</taxon>
        <taxon>Callichromatini</taxon>
        <taxon>Aromia</taxon>
    </lineage>
</organism>
<name>A0AAV8XEI2_9CUCU</name>
<sequence length="246" mass="29475">MYTIKTNVVFYGQLYPHYTLFEKGHWMYLLDIEGMTFPVNLRDISKFELRNNISINVHTLKVTSKTIKSYIELLDRYIILRKNYTYVHINLLLITSECGNSHYCWIKNLSRLVLSQISNFQHKKYFCDGCLSHFSNENLLFQHQQNDCNHLYTSIPSREIKKDKYGAYILEPNPHYSYTNRTFRHEPYSFAYLIKYSFNDSLSKFELYRGANAANVFVKKTENYLTRIHENYLKPIIPMEHLTREK</sequence>
<dbReference type="EMBL" id="JAPWTK010000662">
    <property type="protein sequence ID" value="KAJ8937342.1"/>
    <property type="molecule type" value="Genomic_DNA"/>
</dbReference>
<dbReference type="AlphaFoldDB" id="A0AAV8XEI2"/>
<proteinExistence type="predicted"/>
<comment type="caution">
    <text evidence="1">The sequence shown here is derived from an EMBL/GenBank/DDBJ whole genome shotgun (WGS) entry which is preliminary data.</text>
</comment>
<reference evidence="1" key="1">
    <citation type="journal article" date="2023" name="Insect Mol. Biol.">
        <title>Genome sequencing provides insights into the evolution of gene families encoding plant cell wall-degrading enzymes in longhorned beetles.</title>
        <authorList>
            <person name="Shin N.R."/>
            <person name="Okamura Y."/>
            <person name="Kirsch R."/>
            <person name="Pauchet Y."/>
        </authorList>
    </citation>
    <scope>NUCLEOTIDE SEQUENCE</scope>
    <source>
        <strain evidence="1">AMC_N1</strain>
    </source>
</reference>
<dbReference type="PANTHER" id="PTHR31511:SF12">
    <property type="entry name" value="RHO TERMINATION FACTOR N-TERMINAL DOMAIN-CONTAINING PROTEIN"/>
    <property type="match status" value="1"/>
</dbReference>
<dbReference type="Proteomes" id="UP001162162">
    <property type="component" value="Unassembled WGS sequence"/>
</dbReference>
<evidence type="ECO:0000313" key="1">
    <source>
        <dbReference type="EMBL" id="KAJ8937342.1"/>
    </source>
</evidence>
<evidence type="ECO:0008006" key="3">
    <source>
        <dbReference type="Google" id="ProtNLM"/>
    </source>
</evidence>
<gene>
    <name evidence="1" type="ORF">NQ318_011846</name>
</gene>
<accession>A0AAV8XEI2</accession>
<dbReference type="PANTHER" id="PTHR31511">
    <property type="entry name" value="PROTEIN CBG23764"/>
    <property type="match status" value="1"/>
</dbReference>
<evidence type="ECO:0000313" key="2">
    <source>
        <dbReference type="Proteomes" id="UP001162162"/>
    </source>
</evidence>
<keyword evidence="2" id="KW-1185">Reference proteome</keyword>
<protein>
    <recommendedName>
        <fullName evidence="3">C2H2-type domain-containing protein</fullName>
    </recommendedName>
</protein>